<evidence type="ECO:0000313" key="2">
    <source>
        <dbReference type="WBParaSite" id="RSKR_0000132700.1"/>
    </source>
</evidence>
<organism evidence="1 2">
    <name type="scientific">Rhabditophanes sp. KR3021</name>
    <dbReference type="NCBI Taxonomy" id="114890"/>
    <lineage>
        <taxon>Eukaryota</taxon>
        <taxon>Metazoa</taxon>
        <taxon>Ecdysozoa</taxon>
        <taxon>Nematoda</taxon>
        <taxon>Chromadorea</taxon>
        <taxon>Rhabditida</taxon>
        <taxon>Tylenchina</taxon>
        <taxon>Panagrolaimomorpha</taxon>
        <taxon>Strongyloidoidea</taxon>
        <taxon>Alloionematidae</taxon>
        <taxon>Rhabditophanes</taxon>
    </lineage>
</organism>
<protein>
    <submittedName>
        <fullName evidence="2">2-Hacid_dh_C domain-containing protein</fullName>
    </submittedName>
</protein>
<proteinExistence type="predicted"/>
<reference evidence="2" key="1">
    <citation type="submission" date="2016-11" db="UniProtKB">
        <authorList>
            <consortium name="WormBaseParasite"/>
        </authorList>
    </citation>
    <scope>IDENTIFICATION</scope>
    <source>
        <strain evidence="2">KR3021</strain>
    </source>
</reference>
<name>A0AC35TK55_9BILA</name>
<dbReference type="Proteomes" id="UP000095286">
    <property type="component" value="Unplaced"/>
</dbReference>
<sequence length="845" mass="93174">MADDSSTATLNYLTPQLDIFSLLNRATKGMMPNETAEEGMFNTRSPTALTTSSNSPGNCSPTTSHANTSGSSASLDASTTKASTPMIGVPVAVCSGGTPGNRPRFTPITPVYVPTGHGRQVLIYDSKSHVGHRREFSYKTQFTNQAGCTTVYYRCLGCRTLRRHLQNMLPAESLPAVPCIAVKNGVLINDPDYPEAADHFCQPPTISQSDERFKTGKRRNTMRNRLKKSTLEHHINLAQFNTSISPDVDDKTRLREILKNLNTNFYSTPSTGFDGNTDASENTLASPVTTALPTLTTPAARVEVEEPKIDNSPPMNIFQSAGLTDPSAVPAFNMNFFESLNAGNSSNLFANAFSSPLFAQMFNNSITPSTPSNVDSLLEKVESSKKQRSSPVVKIEHEVKANGESENDRQMEELRCVPTMKNFTSEILLRYIKNSYEVPEDEQTSRRMADFICSLILSLSNNMYYMINNVKNRNWDQTEVNQDSLHGKVLGIVGLGRCTTELVSRMKVFGMRIIGFDPINQMEESLRKTINIMPLNELLPLSDYLLINVPLISQTLNLFNKDLFYKCKKSVRLICTSPRGVINEPHLINVLEKTTIIERVGLTVEPMDCTIPEKLLKNDKVVATANPFIKNDRANSCISLIESVCALNNGSGFFEKSANINGIVLDDVKEGYIRCVIQLAQIYSKLNLNTKEFHIKFPAALLPLQNALRAACVVGIMHSESMLGQNLAITEALSNNMGIKIKLIPSPVTEFEIFSNSTSITGYPTPAGTIVSSFNKSKLPVPVIANGSFAINLNCEDSFAAENIGMLPRLTAEYPIIGGGKILLFPELTREEKMVLELKYTVVEF</sequence>
<accession>A0AC35TK55</accession>
<dbReference type="WBParaSite" id="RSKR_0000132700.1">
    <property type="protein sequence ID" value="RSKR_0000132700.1"/>
    <property type="gene ID" value="RSKR_0000132700"/>
</dbReference>
<evidence type="ECO:0000313" key="1">
    <source>
        <dbReference type="Proteomes" id="UP000095286"/>
    </source>
</evidence>